<gene>
    <name evidence="1" type="ORF">A3A44_03565</name>
</gene>
<evidence type="ECO:0000313" key="1">
    <source>
        <dbReference type="EMBL" id="OHA09276.1"/>
    </source>
</evidence>
<comment type="caution">
    <text evidence="1">The sequence shown here is derived from an EMBL/GenBank/DDBJ whole genome shotgun (WGS) entry which is preliminary data.</text>
</comment>
<dbReference type="EMBL" id="MHQT01000028">
    <property type="protein sequence ID" value="OHA09276.1"/>
    <property type="molecule type" value="Genomic_DNA"/>
</dbReference>
<proteinExistence type="predicted"/>
<accession>A0A1G2LCB8</accession>
<dbReference type="Proteomes" id="UP000178977">
    <property type="component" value="Unassembled WGS sequence"/>
</dbReference>
<protein>
    <recommendedName>
        <fullName evidence="3">HTH psq-type domain-containing protein</fullName>
    </recommendedName>
</protein>
<dbReference type="AlphaFoldDB" id="A0A1G2LCB8"/>
<reference evidence="1 2" key="1">
    <citation type="journal article" date="2016" name="Nat. Commun.">
        <title>Thousands of microbial genomes shed light on interconnected biogeochemical processes in an aquifer system.</title>
        <authorList>
            <person name="Anantharaman K."/>
            <person name="Brown C.T."/>
            <person name="Hug L.A."/>
            <person name="Sharon I."/>
            <person name="Castelle C.J."/>
            <person name="Probst A.J."/>
            <person name="Thomas B.C."/>
            <person name="Singh A."/>
            <person name="Wilkins M.J."/>
            <person name="Karaoz U."/>
            <person name="Brodie E.L."/>
            <person name="Williams K.H."/>
            <person name="Hubbard S.S."/>
            <person name="Banfield J.F."/>
        </authorList>
    </citation>
    <scope>NUCLEOTIDE SEQUENCE [LARGE SCALE GENOMIC DNA]</scope>
</reference>
<organism evidence="1 2">
    <name type="scientific">Candidatus Sungbacteria bacterium RIFCSPLOWO2_01_FULL_60_25</name>
    <dbReference type="NCBI Taxonomy" id="1802281"/>
    <lineage>
        <taxon>Bacteria</taxon>
        <taxon>Candidatus Sungiibacteriota</taxon>
    </lineage>
</organism>
<evidence type="ECO:0000313" key="2">
    <source>
        <dbReference type="Proteomes" id="UP000178977"/>
    </source>
</evidence>
<evidence type="ECO:0008006" key="3">
    <source>
        <dbReference type="Google" id="ProtNLM"/>
    </source>
</evidence>
<sequence length="167" mass="18619">MKLRVEDKRRAIALRQAGHTYSEIRKEIIDLPKGTLAGWMKNIELSDHALKRLSKKMRDGIDRGRFQAILANRAKRLQREIKVAAAARKEFRQFKSEPLFFTGIALYLAEGTKTVACSNLLTQTPHSFKLSVGGSSASLVSREGNGASAFISIILTRMSDASPFGRR</sequence>
<name>A0A1G2LCB8_9BACT</name>
<dbReference type="STRING" id="1802281.A3A44_03565"/>